<gene>
    <name evidence="7" type="ORF">BW730_00415</name>
</gene>
<evidence type="ECO:0000256" key="1">
    <source>
        <dbReference type="ARBA" id="ARBA00001947"/>
    </source>
</evidence>
<evidence type="ECO:0000313" key="7">
    <source>
        <dbReference type="EMBL" id="AQP49111.1"/>
    </source>
</evidence>
<dbReference type="Gene3D" id="3.60.15.10">
    <property type="entry name" value="Ribonuclease Z/Hydroxyacylglutathione hydrolase-like"/>
    <property type="match status" value="1"/>
</dbReference>
<dbReference type="Proteomes" id="UP000188145">
    <property type="component" value="Chromosome"/>
</dbReference>
<dbReference type="SUPFAM" id="SSF56281">
    <property type="entry name" value="Metallo-hydrolase/oxidoreductase"/>
    <property type="match status" value="1"/>
</dbReference>
<comment type="cofactor">
    <cofactor evidence="1">
        <name>Zn(2+)</name>
        <dbReference type="ChEBI" id="CHEBI:29105"/>
    </cofactor>
</comment>
<evidence type="ECO:0000256" key="3">
    <source>
        <dbReference type="ARBA" id="ARBA00022723"/>
    </source>
</evidence>
<name>A0A1Q2CSN1_9ACTN</name>
<dbReference type="STRING" id="1332264.BW730_00415"/>
<keyword evidence="8" id="KW-1185">Reference proteome</keyword>
<evidence type="ECO:0000313" key="8">
    <source>
        <dbReference type="Proteomes" id="UP000188145"/>
    </source>
</evidence>
<reference evidence="8" key="1">
    <citation type="submission" date="2017-02" db="EMBL/GenBank/DDBJ databases">
        <title>Tessaracoccus aquaemaris sp. nov., isolated from the intestine of a Korean rockfish, Sebastes schlegelii, in a marine aquaculture pond.</title>
        <authorList>
            <person name="Tak E.J."/>
            <person name="Bae J.-W."/>
        </authorList>
    </citation>
    <scope>NUCLEOTIDE SEQUENCE [LARGE SCALE GENOMIC DNA]</scope>
    <source>
        <strain evidence="8">NSG39</strain>
    </source>
</reference>
<dbReference type="SMART" id="SM00849">
    <property type="entry name" value="Lactamase_B"/>
    <property type="match status" value="1"/>
</dbReference>
<dbReference type="KEGG" id="tes:BW730_00415"/>
<evidence type="ECO:0000256" key="2">
    <source>
        <dbReference type="ARBA" id="ARBA00007749"/>
    </source>
</evidence>
<keyword evidence="4" id="KW-0378">Hydrolase</keyword>
<evidence type="ECO:0000256" key="5">
    <source>
        <dbReference type="ARBA" id="ARBA00022833"/>
    </source>
</evidence>
<dbReference type="GO" id="GO:0046872">
    <property type="term" value="F:metal ion binding"/>
    <property type="evidence" value="ECO:0007669"/>
    <property type="project" value="UniProtKB-KW"/>
</dbReference>
<accession>A0A1Q2CSN1</accession>
<dbReference type="CDD" id="cd07730">
    <property type="entry name" value="metallo-hydrolase-like_MBL-fold"/>
    <property type="match status" value="1"/>
</dbReference>
<organism evidence="7 8">
    <name type="scientific">Tessaracoccus aquimaris</name>
    <dbReference type="NCBI Taxonomy" id="1332264"/>
    <lineage>
        <taxon>Bacteria</taxon>
        <taxon>Bacillati</taxon>
        <taxon>Actinomycetota</taxon>
        <taxon>Actinomycetes</taxon>
        <taxon>Propionibacteriales</taxon>
        <taxon>Propionibacteriaceae</taxon>
        <taxon>Tessaracoccus</taxon>
    </lineage>
</organism>
<proteinExistence type="inferred from homology"/>
<feature type="domain" description="Metallo-beta-lactamase" evidence="6">
    <location>
        <begin position="16"/>
        <end position="239"/>
    </location>
</feature>
<keyword evidence="5" id="KW-0862">Zinc</keyword>
<sequence length="249" mass="26287">MALLFRGALAETRTFPAGAFLYQSPSGAVVLFDTGYAPDTAAAGLPGRLYSRLLPPTVGPGDTIDARLRAAGLSPDDVTHVVLSHAHPDHIGGVRHFPAATFVMSAGIAETLASPRLKEGVLRALLPDWFASAKRTVLTAADLSPTTVRGLDLSAHDLLGDGTYLLTPLPGHARGHLGAVVEERVLLAGDAAWGSDLIERTASLRPLPGFIQHDRRAYQATALGLREAEAAGLRICLSHDRYDGARLLP</sequence>
<dbReference type="Pfam" id="PF00753">
    <property type="entry name" value="Lactamase_B"/>
    <property type="match status" value="1"/>
</dbReference>
<dbReference type="GO" id="GO:0016787">
    <property type="term" value="F:hydrolase activity"/>
    <property type="evidence" value="ECO:0007669"/>
    <property type="project" value="UniProtKB-KW"/>
</dbReference>
<dbReference type="InterPro" id="IPR051013">
    <property type="entry name" value="MBL_superfamily_lactonases"/>
</dbReference>
<dbReference type="InterPro" id="IPR001279">
    <property type="entry name" value="Metallo-B-lactamas"/>
</dbReference>
<evidence type="ECO:0000259" key="6">
    <source>
        <dbReference type="SMART" id="SM00849"/>
    </source>
</evidence>
<dbReference type="AlphaFoldDB" id="A0A1Q2CSN1"/>
<keyword evidence="3" id="KW-0479">Metal-binding</keyword>
<comment type="similarity">
    <text evidence="2">Belongs to the metallo-beta-lactamase superfamily.</text>
</comment>
<dbReference type="PANTHER" id="PTHR42978:SF2">
    <property type="entry name" value="102 KBASES UNSTABLE REGION: FROM 1 TO 119443"/>
    <property type="match status" value="1"/>
</dbReference>
<protein>
    <recommendedName>
        <fullName evidence="6">Metallo-beta-lactamase domain-containing protein</fullName>
    </recommendedName>
</protein>
<dbReference type="PANTHER" id="PTHR42978">
    <property type="entry name" value="QUORUM-QUENCHING LACTONASE YTNP-RELATED-RELATED"/>
    <property type="match status" value="1"/>
</dbReference>
<dbReference type="InterPro" id="IPR036866">
    <property type="entry name" value="RibonucZ/Hydroxyglut_hydro"/>
</dbReference>
<dbReference type="EMBL" id="CP019606">
    <property type="protein sequence ID" value="AQP49111.1"/>
    <property type="molecule type" value="Genomic_DNA"/>
</dbReference>
<evidence type="ECO:0000256" key="4">
    <source>
        <dbReference type="ARBA" id="ARBA00022801"/>
    </source>
</evidence>